<dbReference type="FunFam" id="3.40.50.1360:FF:000001">
    <property type="entry name" value="Ribose-5-phosphate isomerase A"/>
    <property type="match status" value="1"/>
</dbReference>
<dbReference type="UniPathway" id="UPA00115">
    <property type="reaction ID" value="UER00412"/>
</dbReference>
<dbReference type="CDD" id="cd01398">
    <property type="entry name" value="RPI_A"/>
    <property type="match status" value="1"/>
</dbReference>
<evidence type="ECO:0000256" key="3">
    <source>
        <dbReference type="HAMAP-Rule" id="MF_00170"/>
    </source>
</evidence>
<accession>A0A4U0FHG8</accession>
<organism evidence="4 5">
    <name type="scientific">Cohnella pontilimi</name>
    <dbReference type="NCBI Taxonomy" id="2564100"/>
    <lineage>
        <taxon>Bacteria</taxon>
        <taxon>Bacillati</taxon>
        <taxon>Bacillota</taxon>
        <taxon>Bacilli</taxon>
        <taxon>Bacillales</taxon>
        <taxon>Paenibacillaceae</taxon>
        <taxon>Cohnella</taxon>
    </lineage>
</organism>
<feature type="binding site" evidence="3">
    <location>
        <begin position="25"/>
        <end position="28"/>
    </location>
    <ligand>
        <name>substrate</name>
    </ligand>
</feature>
<keyword evidence="5" id="KW-1185">Reference proteome</keyword>
<evidence type="ECO:0000256" key="2">
    <source>
        <dbReference type="ARBA" id="ARBA00023235"/>
    </source>
</evidence>
<comment type="function">
    <text evidence="3">Catalyzes the reversible conversion of ribose-5-phosphate to ribulose 5-phosphate.</text>
</comment>
<dbReference type="PANTHER" id="PTHR11934">
    <property type="entry name" value="RIBOSE-5-PHOSPHATE ISOMERASE"/>
    <property type="match status" value="1"/>
</dbReference>
<dbReference type="Gene3D" id="3.40.50.1360">
    <property type="match status" value="1"/>
</dbReference>
<dbReference type="HAMAP" id="MF_00170">
    <property type="entry name" value="Rib_5P_isom_A"/>
    <property type="match status" value="1"/>
</dbReference>
<dbReference type="SUPFAM" id="SSF100950">
    <property type="entry name" value="NagB/RpiA/CoA transferase-like"/>
    <property type="match status" value="1"/>
</dbReference>
<proteinExistence type="inferred from homology"/>
<feature type="binding site" evidence="3">
    <location>
        <position position="120"/>
    </location>
    <ligand>
        <name>substrate</name>
    </ligand>
</feature>
<comment type="caution">
    <text evidence="4">The sequence shown here is derived from an EMBL/GenBank/DDBJ whole genome shotgun (WGS) entry which is preliminary data.</text>
</comment>
<dbReference type="GO" id="GO:0006014">
    <property type="term" value="P:D-ribose metabolic process"/>
    <property type="evidence" value="ECO:0007669"/>
    <property type="project" value="TreeGrafter"/>
</dbReference>
<dbReference type="GO" id="GO:0004751">
    <property type="term" value="F:ribose-5-phosphate isomerase activity"/>
    <property type="evidence" value="ECO:0007669"/>
    <property type="project" value="UniProtKB-UniRule"/>
</dbReference>
<dbReference type="NCBIfam" id="NF001924">
    <property type="entry name" value="PRK00702.1"/>
    <property type="match status" value="1"/>
</dbReference>
<dbReference type="GO" id="GO:0009052">
    <property type="term" value="P:pentose-phosphate shunt, non-oxidative branch"/>
    <property type="evidence" value="ECO:0007669"/>
    <property type="project" value="UniProtKB-UniRule"/>
</dbReference>
<feature type="binding site" evidence="3">
    <location>
        <begin position="80"/>
        <end position="83"/>
    </location>
    <ligand>
        <name>substrate</name>
    </ligand>
</feature>
<name>A0A4U0FHG8_9BACL</name>
<comment type="subunit">
    <text evidence="3">Homodimer.</text>
</comment>
<dbReference type="EMBL" id="SUPK01000003">
    <property type="protein sequence ID" value="TJY42872.1"/>
    <property type="molecule type" value="Genomic_DNA"/>
</dbReference>
<dbReference type="OrthoDB" id="5870696at2"/>
<dbReference type="AlphaFoldDB" id="A0A4U0FHG8"/>
<comment type="catalytic activity">
    <reaction evidence="1 3">
        <text>aldehydo-D-ribose 5-phosphate = D-ribulose 5-phosphate</text>
        <dbReference type="Rhea" id="RHEA:14657"/>
        <dbReference type="ChEBI" id="CHEBI:58121"/>
        <dbReference type="ChEBI" id="CHEBI:58273"/>
        <dbReference type="EC" id="5.3.1.6"/>
    </reaction>
</comment>
<dbReference type="EC" id="5.3.1.6" evidence="3"/>
<dbReference type="GO" id="GO:0005829">
    <property type="term" value="C:cytosol"/>
    <property type="evidence" value="ECO:0007669"/>
    <property type="project" value="TreeGrafter"/>
</dbReference>
<feature type="active site" description="Proton acceptor" evidence="3">
    <location>
        <position position="102"/>
    </location>
</feature>
<comment type="similarity">
    <text evidence="3">Belongs to the ribose 5-phosphate isomerase family.</text>
</comment>
<dbReference type="SUPFAM" id="SSF75445">
    <property type="entry name" value="D-ribose-5-phosphate isomerase (RpiA), lid domain"/>
    <property type="match status" value="1"/>
</dbReference>
<protein>
    <recommendedName>
        <fullName evidence="3">Ribose-5-phosphate isomerase A</fullName>
        <ecNumber evidence="3">5.3.1.6</ecNumber>
    </recommendedName>
    <alternativeName>
        <fullName evidence="3">Phosphoriboisomerase A</fullName>
        <shortName evidence="3">PRI</shortName>
    </alternativeName>
</protein>
<evidence type="ECO:0000313" key="5">
    <source>
        <dbReference type="Proteomes" id="UP000309673"/>
    </source>
</evidence>
<feature type="binding site" evidence="3">
    <location>
        <begin position="93"/>
        <end position="96"/>
    </location>
    <ligand>
        <name>substrate</name>
    </ligand>
</feature>
<dbReference type="InterPro" id="IPR020672">
    <property type="entry name" value="Ribose5P_isomerase_typA_subgr"/>
</dbReference>
<dbReference type="InterPro" id="IPR037171">
    <property type="entry name" value="NagB/RpiA_transferase-like"/>
</dbReference>
<dbReference type="Gene3D" id="3.30.70.260">
    <property type="match status" value="1"/>
</dbReference>
<keyword evidence="2 3" id="KW-0413">Isomerase</keyword>
<reference evidence="4 5" key="1">
    <citation type="submission" date="2019-04" db="EMBL/GenBank/DDBJ databases">
        <title>Cohnella sp. nov., isolated from soil.</title>
        <authorList>
            <person name="Kim W."/>
        </authorList>
    </citation>
    <scope>NUCLEOTIDE SEQUENCE [LARGE SCALE GENOMIC DNA]</scope>
    <source>
        <strain evidence="4 5">CAU 1483</strain>
    </source>
</reference>
<dbReference type="RefSeq" id="WP_136777291.1">
    <property type="nucleotide sequence ID" value="NZ_SUPK01000003.1"/>
</dbReference>
<gene>
    <name evidence="3 4" type="primary">rpiA</name>
    <name evidence="4" type="ORF">E5161_08530</name>
</gene>
<evidence type="ECO:0000256" key="1">
    <source>
        <dbReference type="ARBA" id="ARBA00001713"/>
    </source>
</evidence>
<dbReference type="Proteomes" id="UP000309673">
    <property type="component" value="Unassembled WGS sequence"/>
</dbReference>
<evidence type="ECO:0000313" key="4">
    <source>
        <dbReference type="EMBL" id="TJY42872.1"/>
    </source>
</evidence>
<dbReference type="InterPro" id="IPR004788">
    <property type="entry name" value="Ribose5P_isomerase_type_A"/>
</dbReference>
<dbReference type="Pfam" id="PF06026">
    <property type="entry name" value="Rib_5-P_isom_A"/>
    <property type="match status" value="1"/>
</dbReference>
<sequence length="231" mass="24969">MDKKRIAGEKAAEFVEDGMIVGLGTGSTAYWAVRRIGERVRDGLRVQGVPTSERTRELALELGIPVVSLDDFPQLDLTIDGADEIDDNFHLIKGGGGALFREKVVALASRRLVIVADDGKWVGKLGAFRLPVEVVPFGWRRTVRAVEATGCRAELRIEGTNPYETDNGNWILDCDFGTIADPAGLHHSLKRITGVVETGLFVGMADTVVLGTEAGVRILSRPTPITDAESC</sequence>
<dbReference type="PANTHER" id="PTHR11934:SF0">
    <property type="entry name" value="RIBOSE-5-PHOSPHATE ISOMERASE"/>
    <property type="match status" value="1"/>
</dbReference>
<dbReference type="NCBIfam" id="TIGR00021">
    <property type="entry name" value="rpiA"/>
    <property type="match status" value="1"/>
</dbReference>
<comment type="pathway">
    <text evidence="3">Carbohydrate degradation; pentose phosphate pathway; D-ribose 5-phosphate from D-ribulose 5-phosphate (non-oxidative stage): step 1/1.</text>
</comment>